<name>A0ABP9RPX0_9ACTN</name>
<dbReference type="Pfam" id="PF00211">
    <property type="entry name" value="Guanylate_cyc"/>
    <property type="match status" value="1"/>
</dbReference>
<reference evidence="5" key="1">
    <citation type="journal article" date="2019" name="Int. J. Syst. Evol. Microbiol.">
        <title>The Global Catalogue of Microorganisms (GCM) 10K type strain sequencing project: providing services to taxonomists for standard genome sequencing and annotation.</title>
        <authorList>
            <consortium name="The Broad Institute Genomics Platform"/>
            <consortium name="The Broad Institute Genome Sequencing Center for Infectious Disease"/>
            <person name="Wu L."/>
            <person name="Ma J."/>
        </authorList>
    </citation>
    <scope>NUCLEOTIDE SEQUENCE [LARGE SCALE GENOMIC DNA]</scope>
    <source>
        <strain evidence="5">JCM 18304</strain>
    </source>
</reference>
<keyword evidence="2" id="KW-0067">ATP-binding</keyword>
<dbReference type="Gene3D" id="1.25.40.10">
    <property type="entry name" value="Tetratricopeptide repeat domain"/>
    <property type="match status" value="1"/>
</dbReference>
<dbReference type="PANTHER" id="PTHR16305:SF28">
    <property type="entry name" value="GUANYLATE CYCLASE DOMAIN-CONTAINING PROTEIN"/>
    <property type="match status" value="1"/>
</dbReference>
<dbReference type="InterPro" id="IPR001054">
    <property type="entry name" value="A/G_cyclase"/>
</dbReference>
<dbReference type="PANTHER" id="PTHR16305">
    <property type="entry name" value="TESTICULAR SOLUBLE ADENYLYL CYCLASE"/>
    <property type="match status" value="1"/>
</dbReference>
<accession>A0ABP9RPX0</accession>
<gene>
    <name evidence="4" type="ORF">GCM10023322_24430</name>
</gene>
<dbReference type="InterPro" id="IPR011990">
    <property type="entry name" value="TPR-like_helical_dom_sf"/>
</dbReference>
<dbReference type="Gene3D" id="3.30.70.1230">
    <property type="entry name" value="Nucleotide cyclase"/>
    <property type="match status" value="1"/>
</dbReference>
<protein>
    <recommendedName>
        <fullName evidence="3">Guanylate cyclase domain-containing protein</fullName>
    </recommendedName>
</protein>
<evidence type="ECO:0000313" key="5">
    <source>
        <dbReference type="Proteomes" id="UP001501570"/>
    </source>
</evidence>
<evidence type="ECO:0000256" key="1">
    <source>
        <dbReference type="ARBA" id="ARBA00022741"/>
    </source>
</evidence>
<evidence type="ECO:0000256" key="2">
    <source>
        <dbReference type="ARBA" id="ARBA00022840"/>
    </source>
</evidence>
<dbReference type="SUPFAM" id="SSF52540">
    <property type="entry name" value="P-loop containing nucleoside triphosphate hydrolases"/>
    <property type="match status" value="1"/>
</dbReference>
<dbReference type="Gene3D" id="3.40.50.300">
    <property type="entry name" value="P-loop containing nucleotide triphosphate hydrolases"/>
    <property type="match status" value="1"/>
</dbReference>
<comment type="caution">
    <text evidence="4">The sequence shown here is derived from an EMBL/GenBank/DDBJ whole genome shotgun (WGS) entry which is preliminary data.</text>
</comment>
<dbReference type="InterPro" id="IPR041664">
    <property type="entry name" value="AAA_16"/>
</dbReference>
<dbReference type="Pfam" id="PF13191">
    <property type="entry name" value="AAA_16"/>
    <property type="match status" value="1"/>
</dbReference>
<organism evidence="4 5">
    <name type="scientific">Rugosimonospora acidiphila</name>
    <dbReference type="NCBI Taxonomy" id="556531"/>
    <lineage>
        <taxon>Bacteria</taxon>
        <taxon>Bacillati</taxon>
        <taxon>Actinomycetota</taxon>
        <taxon>Actinomycetes</taxon>
        <taxon>Micromonosporales</taxon>
        <taxon>Micromonosporaceae</taxon>
        <taxon>Rugosimonospora</taxon>
    </lineage>
</organism>
<evidence type="ECO:0000259" key="3">
    <source>
        <dbReference type="PROSITE" id="PS50125"/>
    </source>
</evidence>
<dbReference type="SUPFAM" id="SSF48452">
    <property type="entry name" value="TPR-like"/>
    <property type="match status" value="1"/>
</dbReference>
<feature type="domain" description="Guanylate cyclase" evidence="3">
    <location>
        <begin position="1"/>
        <end position="128"/>
    </location>
</feature>
<dbReference type="Proteomes" id="UP001501570">
    <property type="component" value="Unassembled WGS sequence"/>
</dbReference>
<dbReference type="PROSITE" id="PS50125">
    <property type="entry name" value="GUANYLATE_CYCLASE_2"/>
    <property type="match status" value="1"/>
</dbReference>
<dbReference type="InterPro" id="IPR027417">
    <property type="entry name" value="P-loop_NTPase"/>
</dbReference>
<dbReference type="SUPFAM" id="SSF55073">
    <property type="entry name" value="Nucleotide cyclase"/>
    <property type="match status" value="1"/>
</dbReference>
<evidence type="ECO:0000313" key="4">
    <source>
        <dbReference type="EMBL" id="GAA5183969.1"/>
    </source>
</evidence>
<keyword evidence="1" id="KW-0547">Nucleotide-binding</keyword>
<dbReference type="SMART" id="SM00044">
    <property type="entry name" value="CYCc"/>
    <property type="match status" value="1"/>
</dbReference>
<dbReference type="InterPro" id="IPR029787">
    <property type="entry name" value="Nucleotide_cyclase"/>
</dbReference>
<sequence length="1081" mass="117931">MLFIDVVGFTAYTEGADPEQVRAMQNDYFTAVRRVIGQYGGVVEKYIGDAAMALFGAPVSTENDPLRGVRAALELQRILPRQSRIQDAGLSFRVGIATGEALVDVSAARDGGQAIVAGDVVNTAARLQELAPGGGIFICENTYDATHSDIEYVEQPTAVLRGRSRQSRIWLAVAARRSRVGQRDAEPTPMVDREHERGLLINALHRTVRNRTPQLVTVFGAAGIGKSRLLRELSRHAATISDPPICWRVGYCPPFGENVAYAALADIVKAEAAILDSDDDQTARRRLHATLSELTVGDDAQRLAGALEPLVGLPGAGLSQVETEQSWRRFILAMAARQPTVLVFEDLHWADEPMLRFVEMLGASARGLPLMVICTARPELRERHPSWTSAITGTVSISLPPMSDSDIGTLYSLMFGAATTTPDSLVELADGNPLYAHEYVRMLLEGGMPRPAGTPSVLELAAAQPMPDNVHAVIANRLDLLDPADRTILQAAAVVGRQFWPGAVAHAANRTAESAEQALYRLEQRDLIQELPTSTMAGQVEYRFRHILVRDVCYQRLPRIERVARHQRTADWLEMVSDGRQSDLAEVLAHHRWAAHEITRTLGMETTRYAPAAREAMHRAARRAYALHALDTAAEWVNRARGLNLPDDPALDLFAAELAFYRDRDAFLADGGIDRLEDLAGRLFEAGDRSGAAHAWTLLGTVAWVRADRPATLAYLDRAVDLYASLPDSADKASALLELARAHMLNFETEPAIVAADAAAELADRLGLIEVHASAMITLGTAKYLAGDQEGFGLLLEVTEHCRRHRLESRRRAINNLAWAYLEEGNLAACYRLLDEQNSLDVAGGHGLTASFADEAGRAYYAGSWPATIKATVEVMRRPTAEWDLYVVVQSMWLRALRGEDVDDAAVDRAVATAQRGGFHRVLLATLAHATLCRVLQGYIERAWELLGALEREWAATDMLPFAEWVIAAANAGVLLGPEGALRVRAMLERSPRDTPWVLAALNMLDACLGGEPDAYLRAAERYAHIGDATDRALALVHAARMMSAAGTLRQSDPMLAEIAEFAQRNEAPGLLDGLTATSAG</sequence>
<proteinExistence type="predicted"/>
<dbReference type="EMBL" id="BAABJQ010000006">
    <property type="protein sequence ID" value="GAA5183969.1"/>
    <property type="molecule type" value="Genomic_DNA"/>
</dbReference>
<keyword evidence="5" id="KW-1185">Reference proteome</keyword>
<dbReference type="CDD" id="cd07302">
    <property type="entry name" value="CHD"/>
    <property type="match status" value="1"/>
</dbReference>